<dbReference type="PANTHER" id="PTHR32294:SF5">
    <property type="entry name" value="DNA POLYMERASE III POLC-TYPE"/>
    <property type="match status" value="1"/>
</dbReference>
<keyword evidence="9 11" id="KW-0239">DNA-directed DNA polymerase</keyword>
<dbReference type="EMBL" id="CP165644">
    <property type="protein sequence ID" value="XDU66310.1"/>
    <property type="molecule type" value="Genomic_DNA"/>
</dbReference>
<evidence type="ECO:0000256" key="1">
    <source>
        <dbReference type="ARBA" id="ARBA00003452"/>
    </source>
</evidence>
<keyword evidence="5 11" id="KW-0235">DNA replication</keyword>
<sequence>MEDSIKEEKYRKIKPSVGFLQKYNIKSFEIKFVNMFALEKRIVMSIVIGDYENAIDDISKLRKLICKKERETKIEIKFDVDEELIFNDVKRFITFVIEYKKTEKNKYAVYLTNYEIKILGNIIYLELLSQEAVKKMKQDEIFKALEMRISKVLNRNLKIEIVNKNFESDINDGNNENNENNENKEIKENKKNEENSMNNENNDNKKDKKPLVGEVLPENVIKGSSLEYSSALSGESSFKKSKFKGGAQKFEISDLKNIKTGENGDNRGRAVEVEIEGKIFKIDVRETKNNSLMYDFLITDYNDSINCKIFLNPKDEAQIAILKVNDWVKVKGYYKKDSFYAEDYIGVQDLESIESEEVKKEDKALKKRIELHAHTNMSEMSGVMSIKDYAKRAKEFGHSAIAVTDFGVVHSFPFAFKEANENFKIIYGVEAYVVDDEAQMITNPKDLGIEEETYVVFDIETTGFDPFNDKIIEIGAVKMKGKEIIDEFSEFVNPKIPIPEEIVKLTSITDEMVKDAPDIKTILPRFLEFCGDSTVVAHNAKFDVGFIKQKSIDQNLEFSPSVVDTLPLARALLTNEKKFGLANLTKYFGIILESHHRAIDDARATAEVFQKFFNMIITKGILTLKDINMNLQPNIQNAETLNTMILVKNQKGLRDLYELISKSHIDYFGMRKPRIPKTLLKQMRENLLLASSATGIYGNRGELINLYLRGETEEIEEKAKFYDYIEIQPPITYNELVEKNTSEIENLEVIKEMNKYFYDLGKRLGKIVVATGDVHYLDKREAINRNVLLLGSGNLRKTKFVDGSRYEFFDRELYFRTTEEMLEEFKYLGDEIANEIVVENTNKIADMIDAGIRPVPEGFYPPKIKGAEELVRKMTYDKLEELYGDDVDQVLKERLEKELNSIIGNGFSVLYLIAQILVKKSVKKGYLVGSRGSVGSSIVAYLMGITEVNGLYPHYRCPNCKHTEFMNEEGNGVDYPDKNCPKCGTKYIKDGHAIPFEVFMGFNGEKVPDIDLNFSGEYQGKIHKYTEWLFNSDALENIENIEDIEKIINFEDFENPKNSEYPETSENVFRAGTISTLAEKNAFGYVKKYLEESEGTEEIKERKAEVTRLAMRCEGARKTTGQHPGGMIVVPKDKSIYDFCPIQRPANDMKSNFKTTHFDYHVMDEQLVKLDILGHDDPTTLRILQDLTGVDIYKIPLDDKEVMSLFSGTQALGVTPDDIGSPTGTSGIPEFGTSFVKQMLVDTRPKTFAELVRISGLSHGTDVWLNNAQDYVRSGVATLSQIITVRDDIMNKLIDDGLDKSLAFKIMEFVRKGRPTKDPDKWKEYSALMKEKGVEQWYIDSCEKIKYMFPKGHAVAYVMMAVRIAYFKVHYPVEFYAAFLNRKVGDFKMTTMFFEKKKSGTEEDSPSLKKLKNLRRELESNPNLNAKQKQELFLYEILIEMNYRNIELAKPNVLTSNAKFFTITEDKKIQLPLIAVDGLGESVAEKIVSEREKDPFLSLEDLTKRTKLNKTVLKILEDYECVEGIQKENQGKLF</sequence>
<keyword evidence="7 11" id="KW-0378">Hydrolase</keyword>
<dbReference type="InterPro" id="IPR036397">
    <property type="entry name" value="RNaseH_sf"/>
</dbReference>
<accession>A0AB39VF59</accession>
<dbReference type="HAMAP" id="MF_00356">
    <property type="entry name" value="DNApol_PolC"/>
    <property type="match status" value="1"/>
</dbReference>
<organism evidence="15">
    <name type="scientific">Leptotrichia rugosa</name>
    <dbReference type="NCBI Taxonomy" id="3239302"/>
    <lineage>
        <taxon>Bacteria</taxon>
        <taxon>Fusobacteriati</taxon>
        <taxon>Fusobacteriota</taxon>
        <taxon>Fusobacteriia</taxon>
        <taxon>Fusobacteriales</taxon>
        <taxon>Leptotrichiaceae</taxon>
        <taxon>Leptotrichia</taxon>
    </lineage>
</organism>
<proteinExistence type="inferred from homology"/>
<dbReference type="InterPro" id="IPR040982">
    <property type="entry name" value="DNA_pol3_finger"/>
</dbReference>
<evidence type="ECO:0000256" key="6">
    <source>
        <dbReference type="ARBA" id="ARBA00022722"/>
    </source>
</evidence>
<dbReference type="SMART" id="SM00481">
    <property type="entry name" value="POLIIIAc"/>
    <property type="match status" value="1"/>
</dbReference>
<evidence type="ECO:0000256" key="3">
    <source>
        <dbReference type="ARBA" id="ARBA00022679"/>
    </source>
</evidence>
<keyword evidence="3 11" id="KW-0808">Transferase</keyword>
<evidence type="ECO:0000256" key="10">
    <source>
        <dbReference type="ARBA" id="ARBA00049244"/>
    </source>
</evidence>
<dbReference type="Gene3D" id="3.30.1900.20">
    <property type="match status" value="1"/>
</dbReference>
<dbReference type="InterPro" id="IPR013520">
    <property type="entry name" value="Ribonucl_H"/>
</dbReference>
<feature type="compositionally biased region" description="Basic and acidic residues" evidence="12">
    <location>
        <begin position="202"/>
        <end position="211"/>
    </location>
</feature>
<dbReference type="Pfam" id="PF00929">
    <property type="entry name" value="RNase_T"/>
    <property type="match status" value="1"/>
</dbReference>
<feature type="compositionally biased region" description="Low complexity" evidence="12">
    <location>
        <begin position="171"/>
        <end position="180"/>
    </location>
</feature>
<feature type="domain" description="Exonuclease" evidence="13">
    <location>
        <begin position="453"/>
        <end position="618"/>
    </location>
</feature>
<evidence type="ECO:0000256" key="12">
    <source>
        <dbReference type="SAM" id="MobiDB-lite"/>
    </source>
</evidence>
<evidence type="ECO:0000313" key="15">
    <source>
        <dbReference type="EMBL" id="XDU66310.1"/>
    </source>
</evidence>
<dbReference type="CDD" id="cd06127">
    <property type="entry name" value="DEDDh"/>
    <property type="match status" value="1"/>
</dbReference>
<keyword evidence="2 11" id="KW-0963">Cytoplasm</keyword>
<dbReference type="Gene3D" id="3.20.20.140">
    <property type="entry name" value="Metal-dependent hydrolases"/>
    <property type="match status" value="2"/>
</dbReference>
<dbReference type="InterPro" id="IPR044923">
    <property type="entry name" value="PolC_middle_finger_sf"/>
</dbReference>
<dbReference type="CDD" id="cd04484">
    <property type="entry name" value="polC_OBF"/>
    <property type="match status" value="1"/>
</dbReference>
<dbReference type="InterPro" id="IPR003141">
    <property type="entry name" value="Pol/His_phosphatase_N"/>
</dbReference>
<dbReference type="Gene3D" id="1.10.150.870">
    <property type="match status" value="1"/>
</dbReference>
<evidence type="ECO:0000256" key="11">
    <source>
        <dbReference type="HAMAP-Rule" id="MF_00356"/>
    </source>
</evidence>
<dbReference type="InterPro" id="IPR011708">
    <property type="entry name" value="DNA_pol3_alpha_NTPase_dom"/>
</dbReference>
<dbReference type="GO" id="GO:0003887">
    <property type="term" value="F:DNA-directed DNA polymerase activity"/>
    <property type="evidence" value="ECO:0007669"/>
    <property type="project" value="UniProtKB-UniRule"/>
</dbReference>
<keyword evidence="8 11" id="KW-0269">Exonuclease</keyword>
<feature type="domain" description="Polymerase/histidinol phosphatase N-terminal" evidence="14">
    <location>
        <begin position="369"/>
        <end position="435"/>
    </location>
</feature>
<comment type="subcellular location">
    <subcellularLocation>
        <location evidence="11">Cytoplasm</location>
    </subcellularLocation>
</comment>
<gene>
    <name evidence="11" type="primary">polC</name>
    <name evidence="15" type="ORF">AB8B22_07760</name>
</gene>
<dbReference type="GO" id="GO:0003677">
    <property type="term" value="F:DNA binding"/>
    <property type="evidence" value="ECO:0007669"/>
    <property type="project" value="UniProtKB-UniRule"/>
</dbReference>
<comment type="function">
    <text evidence="1 11">Required for replicative DNA synthesis. This DNA polymerase also exhibits 3' to 5' exonuclease activity.</text>
</comment>
<dbReference type="NCBIfam" id="NF001688">
    <property type="entry name" value="PRK00448.1"/>
    <property type="match status" value="1"/>
</dbReference>
<dbReference type="Gene3D" id="2.40.50.140">
    <property type="entry name" value="Nucleic acid-binding proteins"/>
    <property type="match status" value="1"/>
</dbReference>
<protein>
    <recommendedName>
        <fullName evidence="11">DNA polymerase III PolC-type</fullName>
        <shortName evidence="11">PolIII</shortName>
        <ecNumber evidence="11">2.7.7.7</ecNumber>
    </recommendedName>
</protein>
<dbReference type="InterPro" id="IPR004805">
    <property type="entry name" value="DnaE2/DnaE/PolC"/>
</dbReference>
<reference evidence="15" key="1">
    <citation type="submission" date="2024-07" db="EMBL/GenBank/DDBJ databases">
        <authorList>
            <person name="Li X.-J."/>
            <person name="Wang X."/>
        </authorList>
    </citation>
    <scope>NUCLEOTIDE SEQUENCE</scope>
    <source>
        <strain evidence="15">HSP-334</strain>
    </source>
</reference>
<evidence type="ECO:0000256" key="2">
    <source>
        <dbReference type="ARBA" id="ARBA00022490"/>
    </source>
</evidence>
<dbReference type="PANTHER" id="PTHR32294">
    <property type="entry name" value="DNA POLYMERASE III SUBUNIT ALPHA"/>
    <property type="match status" value="1"/>
</dbReference>
<evidence type="ECO:0000256" key="7">
    <source>
        <dbReference type="ARBA" id="ARBA00022801"/>
    </source>
</evidence>
<dbReference type="InterPro" id="IPR006054">
    <property type="entry name" value="DnaQ"/>
</dbReference>
<dbReference type="KEGG" id="lrug:AB8B22_07760"/>
<dbReference type="Pfam" id="PF17657">
    <property type="entry name" value="DNA_pol3_finger"/>
    <property type="match status" value="1"/>
</dbReference>
<dbReference type="RefSeq" id="WP_369710683.1">
    <property type="nucleotide sequence ID" value="NZ_CP165644.1"/>
</dbReference>
<dbReference type="InterPro" id="IPR012340">
    <property type="entry name" value="NA-bd_OB-fold"/>
</dbReference>
<evidence type="ECO:0000256" key="4">
    <source>
        <dbReference type="ARBA" id="ARBA00022695"/>
    </source>
</evidence>
<feature type="compositionally biased region" description="Basic and acidic residues" evidence="12">
    <location>
        <begin position="181"/>
        <end position="194"/>
    </location>
</feature>
<evidence type="ECO:0000256" key="5">
    <source>
        <dbReference type="ARBA" id="ARBA00022705"/>
    </source>
</evidence>
<dbReference type="InterPro" id="IPR029460">
    <property type="entry name" value="DNAPol_HHH"/>
</dbReference>
<dbReference type="FunFam" id="3.30.420.10:FF:000045">
    <property type="entry name" value="3'-5' exonuclease DinG"/>
    <property type="match status" value="1"/>
</dbReference>
<dbReference type="Pfam" id="PF14579">
    <property type="entry name" value="HHH_6"/>
    <property type="match status" value="1"/>
</dbReference>
<dbReference type="SMART" id="SM00479">
    <property type="entry name" value="EXOIII"/>
    <property type="match status" value="1"/>
</dbReference>
<dbReference type="SUPFAM" id="SSF160975">
    <property type="entry name" value="AF1531-like"/>
    <property type="match status" value="1"/>
</dbReference>
<comment type="catalytic activity">
    <reaction evidence="10 11">
        <text>DNA(n) + a 2'-deoxyribonucleoside 5'-triphosphate = DNA(n+1) + diphosphate</text>
        <dbReference type="Rhea" id="RHEA:22508"/>
        <dbReference type="Rhea" id="RHEA-COMP:17339"/>
        <dbReference type="Rhea" id="RHEA-COMP:17340"/>
        <dbReference type="ChEBI" id="CHEBI:33019"/>
        <dbReference type="ChEBI" id="CHEBI:61560"/>
        <dbReference type="ChEBI" id="CHEBI:173112"/>
        <dbReference type="EC" id="2.7.7.7"/>
    </reaction>
</comment>
<feature type="region of interest" description="Disordered" evidence="12">
    <location>
        <begin position="168"/>
        <end position="211"/>
    </location>
</feature>
<dbReference type="GO" id="GO:0005737">
    <property type="term" value="C:cytoplasm"/>
    <property type="evidence" value="ECO:0007669"/>
    <property type="project" value="UniProtKB-SubCell"/>
</dbReference>
<evidence type="ECO:0000256" key="9">
    <source>
        <dbReference type="ARBA" id="ARBA00022932"/>
    </source>
</evidence>
<name>A0AB39VF59_9FUSO</name>
<keyword evidence="6 11" id="KW-0540">Nuclease</keyword>
<comment type="similarity">
    <text evidence="11">Belongs to the DNA polymerase type-C family. PolC subfamily.</text>
</comment>
<dbReference type="NCBIfam" id="TIGR00573">
    <property type="entry name" value="dnaq"/>
    <property type="match status" value="1"/>
</dbReference>
<dbReference type="InterPro" id="IPR006308">
    <property type="entry name" value="Pol_III_a_PolC-type_gram_pos"/>
</dbReference>
<dbReference type="Pfam" id="PF07733">
    <property type="entry name" value="DNA_pol3_alpha"/>
    <property type="match status" value="1"/>
</dbReference>
<dbReference type="GO" id="GO:0006261">
    <property type="term" value="P:DNA-templated DNA replication"/>
    <property type="evidence" value="ECO:0007669"/>
    <property type="project" value="UniProtKB-UniRule"/>
</dbReference>
<dbReference type="Gene3D" id="3.30.420.10">
    <property type="entry name" value="Ribonuclease H-like superfamily/Ribonuclease H"/>
    <property type="match status" value="1"/>
</dbReference>
<dbReference type="GO" id="GO:0008408">
    <property type="term" value="F:3'-5' exonuclease activity"/>
    <property type="evidence" value="ECO:0007669"/>
    <property type="project" value="UniProtKB-UniRule"/>
</dbReference>
<dbReference type="SUPFAM" id="SSF53098">
    <property type="entry name" value="Ribonuclease H-like"/>
    <property type="match status" value="1"/>
</dbReference>
<keyword evidence="4 11" id="KW-0548">Nucleotidyltransferase</keyword>
<evidence type="ECO:0000256" key="8">
    <source>
        <dbReference type="ARBA" id="ARBA00022839"/>
    </source>
</evidence>
<dbReference type="CDD" id="cd07435">
    <property type="entry name" value="PHP_PolIIIA_POLC"/>
    <property type="match status" value="1"/>
</dbReference>
<dbReference type="Gene3D" id="1.10.150.700">
    <property type="entry name" value="PolC, middle finger domain"/>
    <property type="match status" value="2"/>
</dbReference>
<dbReference type="EC" id="2.7.7.7" evidence="11"/>
<evidence type="ECO:0000259" key="14">
    <source>
        <dbReference type="SMART" id="SM00481"/>
    </source>
</evidence>
<dbReference type="InterPro" id="IPR012337">
    <property type="entry name" value="RNaseH-like_sf"/>
</dbReference>
<evidence type="ECO:0000259" key="13">
    <source>
        <dbReference type="SMART" id="SM00479"/>
    </source>
</evidence>